<dbReference type="PANTHER" id="PTHR10953:SF102">
    <property type="entry name" value="ADENYLYLTRANSFERASE AND SULFURTRANSFERASE MOCS3"/>
    <property type="match status" value="1"/>
</dbReference>
<comment type="function">
    <text evidence="6">Catalyzes the adenylation by ATP of the carboxyl group of the C-terminal glycine of sulfur carrier protein MoaD.</text>
</comment>
<dbReference type="GO" id="GO:0005524">
    <property type="term" value="F:ATP binding"/>
    <property type="evidence" value="ECO:0007669"/>
    <property type="project" value="UniProtKB-KW"/>
</dbReference>
<dbReference type="Gene3D" id="3.40.50.720">
    <property type="entry name" value="NAD(P)-binding Rossmann-like Domain"/>
    <property type="match status" value="1"/>
</dbReference>
<dbReference type="Pfam" id="PF00899">
    <property type="entry name" value="ThiF"/>
    <property type="match status" value="1"/>
</dbReference>
<evidence type="ECO:0000256" key="6">
    <source>
        <dbReference type="ARBA" id="ARBA00055169"/>
    </source>
</evidence>
<evidence type="ECO:0000256" key="9">
    <source>
        <dbReference type="ARBA" id="ARBA00073635"/>
    </source>
</evidence>
<evidence type="ECO:0000256" key="4">
    <source>
        <dbReference type="ARBA" id="ARBA00022840"/>
    </source>
</evidence>
<name>A0A7C5M1Y3_9PROT</name>
<dbReference type="AlphaFoldDB" id="A0A7C5M1Y3"/>
<keyword evidence="14" id="KW-0548">Nucleotidyltransferase</keyword>
<dbReference type="InterPro" id="IPR035985">
    <property type="entry name" value="Ubiquitin-activating_enz"/>
</dbReference>
<proteinExistence type="inferred from homology"/>
<evidence type="ECO:0000256" key="3">
    <source>
        <dbReference type="ARBA" id="ARBA00022741"/>
    </source>
</evidence>
<sequence length="253" mass="26418">MALSKVEIERYARQIILKELGGQGQQALKNAKVLIVGAGGLGGPASLYLAASGVGQLGLVDFDTVDISNLHRQIQFDTEDIGALKTEALAARIQALNPHIECVAYTQTLTPENAGPRVADYDLVLDGTDDFATRFAVNRACLAHKKPLISGALGRFDGQLGVFCASDDDPCYQCFVPEPPEGIESCAAVGIVGAMAGIIGAMMALEAVKLITHAGPVLAGKLLVFDGLGMQSRVIGLSKDPQCPACGKTARPS</sequence>
<reference evidence="14" key="1">
    <citation type="journal article" date="2020" name="mSystems">
        <title>Genome- and Community-Level Interaction Insights into Carbon Utilization and Element Cycling Functions of Hydrothermarchaeota in Hydrothermal Sediment.</title>
        <authorList>
            <person name="Zhou Z."/>
            <person name="Liu Y."/>
            <person name="Xu W."/>
            <person name="Pan J."/>
            <person name="Luo Z.H."/>
            <person name="Li M."/>
        </authorList>
    </citation>
    <scope>NUCLEOTIDE SEQUENCE [LARGE SCALE GENOMIC DNA]</scope>
    <source>
        <strain evidence="14">HyVt-485</strain>
    </source>
</reference>
<feature type="domain" description="THIF-type NAD/FAD binding fold" evidence="13">
    <location>
        <begin position="11"/>
        <end position="245"/>
    </location>
</feature>
<comment type="caution">
    <text evidence="14">The sequence shown here is derived from an EMBL/GenBank/DDBJ whole genome shotgun (WGS) entry which is preliminary data.</text>
</comment>
<keyword evidence="3" id="KW-0547">Nucleotide-binding</keyword>
<dbReference type="InterPro" id="IPR000594">
    <property type="entry name" value="ThiF_NAD_FAD-bd"/>
</dbReference>
<dbReference type="GO" id="GO:0061605">
    <property type="term" value="F:molybdopterin-synthase adenylyltransferase activity"/>
    <property type="evidence" value="ECO:0007669"/>
    <property type="project" value="UniProtKB-EC"/>
</dbReference>
<dbReference type="EC" id="2.7.7.80" evidence="8"/>
<evidence type="ECO:0000256" key="11">
    <source>
        <dbReference type="ARBA" id="ARBA00075328"/>
    </source>
</evidence>
<evidence type="ECO:0000256" key="2">
    <source>
        <dbReference type="ARBA" id="ARBA00022679"/>
    </source>
</evidence>
<keyword evidence="4" id="KW-0067">ATP-binding</keyword>
<dbReference type="NCBIfam" id="NF004281">
    <property type="entry name" value="PRK05690.1"/>
    <property type="match status" value="1"/>
</dbReference>
<dbReference type="GO" id="GO:0005829">
    <property type="term" value="C:cytosol"/>
    <property type="evidence" value="ECO:0007669"/>
    <property type="project" value="TreeGrafter"/>
</dbReference>
<keyword evidence="2" id="KW-0808">Transferase</keyword>
<evidence type="ECO:0000256" key="5">
    <source>
        <dbReference type="ARBA" id="ARBA00052218"/>
    </source>
</evidence>
<organism evidence="14">
    <name type="scientific">Hellea balneolensis</name>
    <dbReference type="NCBI Taxonomy" id="287478"/>
    <lineage>
        <taxon>Bacteria</taxon>
        <taxon>Pseudomonadati</taxon>
        <taxon>Pseudomonadota</taxon>
        <taxon>Alphaproteobacteria</taxon>
        <taxon>Maricaulales</taxon>
        <taxon>Robiginitomaculaceae</taxon>
        <taxon>Hellea</taxon>
    </lineage>
</organism>
<gene>
    <name evidence="14" type="primary">moeB</name>
    <name evidence="14" type="ORF">ENJ42_08240</name>
</gene>
<evidence type="ECO:0000256" key="12">
    <source>
        <dbReference type="ARBA" id="ARBA00078531"/>
    </source>
</evidence>
<dbReference type="SUPFAM" id="SSF69572">
    <property type="entry name" value="Activating enzymes of the ubiquitin-like proteins"/>
    <property type="match status" value="1"/>
</dbReference>
<dbReference type="EMBL" id="DRMJ01000431">
    <property type="protein sequence ID" value="HHL43591.1"/>
    <property type="molecule type" value="Genomic_DNA"/>
</dbReference>
<dbReference type="Proteomes" id="UP000885830">
    <property type="component" value="Unassembled WGS sequence"/>
</dbReference>
<dbReference type="GO" id="GO:0008146">
    <property type="term" value="F:sulfotransferase activity"/>
    <property type="evidence" value="ECO:0007669"/>
    <property type="project" value="TreeGrafter"/>
</dbReference>
<evidence type="ECO:0000256" key="8">
    <source>
        <dbReference type="ARBA" id="ARBA00066884"/>
    </source>
</evidence>
<evidence type="ECO:0000256" key="1">
    <source>
        <dbReference type="ARBA" id="ARBA00009919"/>
    </source>
</evidence>
<dbReference type="InterPro" id="IPR045886">
    <property type="entry name" value="ThiF/MoeB/HesA"/>
</dbReference>
<accession>A0A7C5M1Y3</accession>
<evidence type="ECO:0000256" key="10">
    <source>
        <dbReference type="ARBA" id="ARBA00075110"/>
    </source>
</evidence>
<dbReference type="GO" id="GO:0008641">
    <property type="term" value="F:ubiquitin-like modifier activating enzyme activity"/>
    <property type="evidence" value="ECO:0007669"/>
    <property type="project" value="InterPro"/>
</dbReference>
<dbReference type="CDD" id="cd00757">
    <property type="entry name" value="ThiF_MoeB_HesA_family"/>
    <property type="match status" value="1"/>
</dbReference>
<protein>
    <recommendedName>
        <fullName evidence="9">Molybdopterin-synthase adenylyltransferase</fullName>
        <ecNumber evidence="8">2.7.7.80</ecNumber>
    </recommendedName>
    <alternativeName>
        <fullName evidence="12">MoaD protein adenylase</fullName>
    </alternativeName>
    <alternativeName>
        <fullName evidence="10">Molybdopterin-converting factor subunit 1 adenylase</fullName>
    </alternativeName>
    <alternativeName>
        <fullName evidence="11">Sulfur carrier protein MoaD adenylyltransferase</fullName>
    </alternativeName>
</protein>
<dbReference type="PANTHER" id="PTHR10953">
    <property type="entry name" value="UBIQUITIN-ACTIVATING ENZYME E1"/>
    <property type="match status" value="1"/>
</dbReference>
<comment type="similarity">
    <text evidence="1">Belongs to the HesA/MoeB/ThiF family.</text>
</comment>
<comment type="subunit">
    <text evidence="7">Homodimer. Forms a stable heterotetrameric complex of 2 MoeB and 2 MoaD during adenylation of MoaD.</text>
</comment>
<dbReference type="GO" id="GO:0004792">
    <property type="term" value="F:thiosulfate-cyanide sulfurtransferase activity"/>
    <property type="evidence" value="ECO:0007669"/>
    <property type="project" value="TreeGrafter"/>
</dbReference>
<evidence type="ECO:0000313" key="14">
    <source>
        <dbReference type="EMBL" id="HHL43591.1"/>
    </source>
</evidence>
<comment type="catalytic activity">
    <reaction evidence="5">
        <text>[molybdopterin-synthase sulfur-carrier protein]-C-terminal Gly-Gly + ATP + H(+) = [molybdopterin-synthase sulfur-carrier protein]-C-terminal Gly-Gly-AMP + diphosphate</text>
        <dbReference type="Rhea" id="RHEA:43616"/>
        <dbReference type="Rhea" id="RHEA-COMP:12159"/>
        <dbReference type="Rhea" id="RHEA-COMP:12202"/>
        <dbReference type="ChEBI" id="CHEBI:15378"/>
        <dbReference type="ChEBI" id="CHEBI:30616"/>
        <dbReference type="ChEBI" id="CHEBI:33019"/>
        <dbReference type="ChEBI" id="CHEBI:90618"/>
        <dbReference type="ChEBI" id="CHEBI:90778"/>
        <dbReference type="EC" id="2.7.7.80"/>
    </reaction>
</comment>
<evidence type="ECO:0000256" key="7">
    <source>
        <dbReference type="ARBA" id="ARBA00063809"/>
    </source>
</evidence>
<evidence type="ECO:0000259" key="13">
    <source>
        <dbReference type="Pfam" id="PF00899"/>
    </source>
</evidence>
<dbReference type="FunFam" id="3.40.50.720:FF:000033">
    <property type="entry name" value="Adenylyltransferase and sulfurtransferase MOCS3"/>
    <property type="match status" value="1"/>
</dbReference>